<evidence type="ECO:0000259" key="1">
    <source>
        <dbReference type="Pfam" id="PF06985"/>
    </source>
</evidence>
<name>A0A135SZN3_9PEZI</name>
<proteinExistence type="predicted"/>
<sequence>MEPFQYEPLDLGIRSFRLLILYPGRDEIRCDIFQAVLKLDDLIPYEALSYAWGGIDRTESITANGKILPITARLFTALIHLRTSQARILWVDAICIDQDNLAERGHQVRQMAGIYRQAEQVLIWLGPGTADTAHLMWDLAILHRASTQQKCRDDTNWARVRWTCLQVGYSDARKLSCKSGLQQLLRQAWFTRVWVIQEVSHARTASVCCGFSSVPAHIFTVATQLIDVELNDQRQTLLDLMPSQPNKRRGSTRKMSLHTLLQKFSASQATDPRDMVYALLGIASDGPLVPDYFKTEAMLIRDLESYLFLGNTTDQSRDYTHIRSFLNALPRLTDSTFQELIRTGSLESIQTLLARGQSYEMTEIDISNIRGSMLESWIRSIEMSKDPHENFRDLLELSASNFTISSGGIIATLGWCNDKTVSKIIRYYVDRMEISAKVANAIRARDEKLPVIDKLAETEASVDSVSHTFDFETKPASKAFYRLLTLLDPHQLYLYFRHPPRRKCSINREFVEALQMVDTRGKDNLVYLLSNRGPAAVRIEAGGLLSILAFYDADIVALLGHQQIARIELIWVDMRSIVYIAKKLSDEYTVTTLDSLTVIRGRLQERDSVVLNLVRSNDERKLECSRVEWEGFRMRQSCS</sequence>
<evidence type="ECO:0000313" key="3">
    <source>
        <dbReference type="Proteomes" id="UP000070054"/>
    </source>
</evidence>
<dbReference type="AlphaFoldDB" id="A0A135SZN3"/>
<keyword evidence="3" id="KW-1185">Reference proteome</keyword>
<dbReference type="InterPro" id="IPR052895">
    <property type="entry name" value="HetReg/Transcr_Mod"/>
</dbReference>
<dbReference type="EMBL" id="JEMN01001292">
    <property type="protein sequence ID" value="KXH41307.1"/>
    <property type="molecule type" value="Genomic_DNA"/>
</dbReference>
<organism evidence="2 3">
    <name type="scientific">Colletotrichum nymphaeae SA-01</name>
    <dbReference type="NCBI Taxonomy" id="1460502"/>
    <lineage>
        <taxon>Eukaryota</taxon>
        <taxon>Fungi</taxon>
        <taxon>Dikarya</taxon>
        <taxon>Ascomycota</taxon>
        <taxon>Pezizomycotina</taxon>
        <taxon>Sordariomycetes</taxon>
        <taxon>Hypocreomycetidae</taxon>
        <taxon>Glomerellales</taxon>
        <taxon>Glomerellaceae</taxon>
        <taxon>Colletotrichum</taxon>
        <taxon>Colletotrichum acutatum species complex</taxon>
    </lineage>
</organism>
<protein>
    <submittedName>
        <fullName evidence="2">HET domain-containing protein</fullName>
    </submittedName>
</protein>
<accession>A0A135SZN3</accession>
<dbReference type="PANTHER" id="PTHR24148:SF78">
    <property type="entry name" value="HETEROKARYON INCOMPATIBILITY DOMAIN-CONTAINING PROTEIN"/>
    <property type="match status" value="1"/>
</dbReference>
<dbReference type="PANTHER" id="PTHR24148">
    <property type="entry name" value="ANKYRIN REPEAT DOMAIN-CONTAINING PROTEIN 39 HOMOLOG-RELATED"/>
    <property type="match status" value="1"/>
</dbReference>
<evidence type="ECO:0000313" key="2">
    <source>
        <dbReference type="EMBL" id="KXH41307.1"/>
    </source>
</evidence>
<dbReference type="Proteomes" id="UP000070054">
    <property type="component" value="Unassembled WGS sequence"/>
</dbReference>
<dbReference type="InterPro" id="IPR010730">
    <property type="entry name" value="HET"/>
</dbReference>
<reference evidence="2 3" key="1">
    <citation type="submission" date="2014-02" db="EMBL/GenBank/DDBJ databases">
        <title>The genome sequence of Colletotrichum nymphaeae SA-01.</title>
        <authorList>
            <person name="Baroncelli R."/>
            <person name="Thon M.R."/>
        </authorList>
    </citation>
    <scope>NUCLEOTIDE SEQUENCE [LARGE SCALE GENOMIC DNA]</scope>
    <source>
        <strain evidence="2 3">SA-01</strain>
    </source>
</reference>
<feature type="domain" description="Heterokaryon incompatibility" evidence="1">
    <location>
        <begin position="45"/>
        <end position="198"/>
    </location>
</feature>
<dbReference type="Pfam" id="PF06985">
    <property type="entry name" value="HET"/>
    <property type="match status" value="1"/>
</dbReference>
<dbReference type="OrthoDB" id="194358at2759"/>
<comment type="caution">
    <text evidence="2">The sequence shown here is derived from an EMBL/GenBank/DDBJ whole genome shotgun (WGS) entry which is preliminary data.</text>
</comment>
<gene>
    <name evidence="2" type="ORF">CNYM01_12065</name>
</gene>